<dbReference type="Proteomes" id="UP000268016">
    <property type="component" value="Unassembled WGS sequence"/>
</dbReference>
<evidence type="ECO:0000313" key="2">
    <source>
        <dbReference type="Proteomes" id="UP000268016"/>
    </source>
</evidence>
<gene>
    <name evidence="1" type="ORF">EAT49_15570</name>
</gene>
<name>A0A3N2QUX6_9RHOB</name>
<reference evidence="1 2" key="1">
    <citation type="submission" date="2018-10" db="EMBL/GenBank/DDBJ databases">
        <title>Histidinibacterium lentulum gen. nov., sp. nov., a marine bacterium from the culture broth of Picochlorum sp. 122.</title>
        <authorList>
            <person name="Wang G."/>
        </authorList>
    </citation>
    <scope>NUCLEOTIDE SEQUENCE [LARGE SCALE GENOMIC DNA]</scope>
    <source>
        <strain evidence="1 2">B17</strain>
    </source>
</reference>
<accession>A0A3N2QUX6</accession>
<dbReference type="RefSeq" id="WP_123643221.1">
    <property type="nucleotide sequence ID" value="NZ_ML119088.1"/>
</dbReference>
<proteinExistence type="predicted"/>
<organism evidence="1 2">
    <name type="scientific">Histidinibacterium lentulum</name>
    <dbReference type="NCBI Taxonomy" id="2480588"/>
    <lineage>
        <taxon>Bacteria</taxon>
        <taxon>Pseudomonadati</taxon>
        <taxon>Pseudomonadota</taxon>
        <taxon>Alphaproteobacteria</taxon>
        <taxon>Rhodobacterales</taxon>
        <taxon>Paracoccaceae</taxon>
        <taxon>Histidinibacterium</taxon>
    </lineage>
</organism>
<dbReference type="EMBL" id="RDRB01000008">
    <property type="protein sequence ID" value="ROT99038.1"/>
    <property type="molecule type" value="Genomic_DNA"/>
</dbReference>
<evidence type="ECO:0000313" key="1">
    <source>
        <dbReference type="EMBL" id="ROT99038.1"/>
    </source>
</evidence>
<dbReference type="AlphaFoldDB" id="A0A3N2QUX6"/>
<protein>
    <submittedName>
        <fullName evidence="1">Uncharacterized protein</fullName>
    </submittedName>
</protein>
<comment type="caution">
    <text evidence="1">The sequence shown here is derived from an EMBL/GenBank/DDBJ whole genome shotgun (WGS) entry which is preliminary data.</text>
</comment>
<keyword evidence="2" id="KW-1185">Reference proteome</keyword>
<dbReference type="OrthoDB" id="9873618at2"/>
<sequence>MSRRDPQGALPGHGALPGLGTLAMPLRDLLRGVTSVAAAAEPSRLLPEPLRSRVHRVFESFGEAGTQFAQPHADHEDIRRAARFVEGTETEAAAAQACARVLVFALDRLRKTRPESGLPVSETLTAMRLQQVSPEARSDRPGAQMLATRPPPAWSEIAGHGGEEADLALFTVFAWLMAARAESLPAEERLLGLAFALTLALREEVLAGPLDRGDLSAKLHNLSRDL</sequence>